<evidence type="ECO:0000313" key="2">
    <source>
        <dbReference type="EMBL" id="GFZ86241.1"/>
    </source>
</evidence>
<dbReference type="Proteomes" id="UP000602050">
    <property type="component" value="Unassembled WGS sequence"/>
</dbReference>
<protein>
    <submittedName>
        <fullName evidence="2">Uncharacterized protein</fullName>
    </submittedName>
</protein>
<accession>A0A8J2TQU6</accession>
<name>A0A8J2TQU6_9BACI</name>
<evidence type="ECO:0000313" key="3">
    <source>
        <dbReference type="Proteomes" id="UP000602050"/>
    </source>
</evidence>
<comment type="caution">
    <text evidence="2">The sequence shown here is derived from an EMBL/GenBank/DDBJ whole genome shotgun (WGS) entry which is preliminary data.</text>
</comment>
<dbReference type="EMBL" id="BMEV01000066">
    <property type="protein sequence ID" value="GFZ86241.1"/>
    <property type="molecule type" value="Genomic_DNA"/>
</dbReference>
<evidence type="ECO:0000256" key="1">
    <source>
        <dbReference type="SAM" id="Phobius"/>
    </source>
</evidence>
<keyword evidence="1" id="KW-0472">Membrane</keyword>
<gene>
    <name evidence="2" type="ORF">GCM10010978_27740</name>
</gene>
<organism evidence="2 3">
    <name type="scientific">Compostibacillus humi</name>
    <dbReference type="NCBI Taxonomy" id="1245525"/>
    <lineage>
        <taxon>Bacteria</taxon>
        <taxon>Bacillati</taxon>
        <taxon>Bacillota</taxon>
        <taxon>Bacilli</taxon>
        <taxon>Bacillales</taxon>
        <taxon>Bacillaceae</taxon>
        <taxon>Compostibacillus</taxon>
    </lineage>
</organism>
<reference evidence="2" key="1">
    <citation type="journal article" date="2014" name="Int. J. Syst. Evol. Microbiol.">
        <title>Complete genome sequence of Corynebacterium casei LMG S-19264T (=DSM 44701T), isolated from a smear-ripened cheese.</title>
        <authorList>
            <consortium name="US DOE Joint Genome Institute (JGI-PGF)"/>
            <person name="Walter F."/>
            <person name="Albersmeier A."/>
            <person name="Kalinowski J."/>
            <person name="Ruckert C."/>
        </authorList>
    </citation>
    <scope>NUCLEOTIDE SEQUENCE</scope>
    <source>
        <strain evidence="2">CGMCC 1.12360</strain>
    </source>
</reference>
<proteinExistence type="predicted"/>
<dbReference type="AlphaFoldDB" id="A0A8J2TQU6"/>
<dbReference type="RefSeq" id="WP_188393019.1">
    <property type="nucleotide sequence ID" value="NZ_BMEV01000066.1"/>
</dbReference>
<keyword evidence="3" id="KW-1185">Reference proteome</keyword>
<reference evidence="2" key="2">
    <citation type="submission" date="2020-09" db="EMBL/GenBank/DDBJ databases">
        <authorList>
            <person name="Sun Q."/>
            <person name="Zhou Y."/>
        </authorList>
    </citation>
    <scope>NUCLEOTIDE SEQUENCE</scope>
    <source>
        <strain evidence="2">CGMCC 1.12360</strain>
    </source>
</reference>
<sequence length="63" mass="7514">MRLLLGQFAITFLVWLGLAFFFAEMNEGSKVIFYLVTSWLLYLLVVIVKTWFREHRKTKGTNR</sequence>
<feature type="transmembrane region" description="Helical" evidence="1">
    <location>
        <begin position="31"/>
        <end position="52"/>
    </location>
</feature>
<keyword evidence="1" id="KW-1133">Transmembrane helix</keyword>
<keyword evidence="1" id="KW-0812">Transmembrane</keyword>